<keyword evidence="1" id="KW-0378">Hydrolase</keyword>
<dbReference type="SMART" id="SM00943">
    <property type="entry name" value="Prim-Pol"/>
    <property type="match status" value="1"/>
</dbReference>
<protein>
    <submittedName>
        <fullName evidence="3">Bifunctional DNA primase/polymerase</fullName>
    </submittedName>
</protein>
<proteinExistence type="predicted"/>
<dbReference type="AlphaFoldDB" id="A0A8I0HQ87"/>
<dbReference type="InterPro" id="IPR051620">
    <property type="entry name" value="ORF904-like_C"/>
</dbReference>
<dbReference type="RefSeq" id="WP_191733508.1">
    <property type="nucleotide sequence ID" value="NZ_JACSPR010000005.1"/>
</dbReference>
<dbReference type="Pfam" id="PF19263">
    <property type="entry name" value="DUF5906"/>
    <property type="match status" value="1"/>
</dbReference>
<dbReference type="SUPFAM" id="SSF56747">
    <property type="entry name" value="Prim-pol domain"/>
    <property type="match status" value="1"/>
</dbReference>
<dbReference type="Proteomes" id="UP000650224">
    <property type="component" value="Unassembled WGS sequence"/>
</dbReference>
<dbReference type="PANTHER" id="PTHR35372:SF2">
    <property type="entry name" value="SF3 HELICASE DOMAIN-CONTAINING PROTEIN"/>
    <property type="match status" value="1"/>
</dbReference>
<dbReference type="GO" id="GO:0016787">
    <property type="term" value="F:hydrolase activity"/>
    <property type="evidence" value="ECO:0007669"/>
    <property type="project" value="UniProtKB-KW"/>
</dbReference>
<dbReference type="Gene3D" id="3.40.50.300">
    <property type="entry name" value="P-loop containing nucleotide triphosphate hydrolases"/>
    <property type="match status" value="1"/>
</dbReference>
<reference evidence="3 4" key="1">
    <citation type="submission" date="2020-08" db="EMBL/GenBank/DDBJ databases">
        <title>A Genomic Blueprint of the Chicken Gut Microbiome.</title>
        <authorList>
            <person name="Gilroy R."/>
            <person name="Ravi A."/>
            <person name="Getino M."/>
            <person name="Pursley I."/>
            <person name="Horton D.L."/>
            <person name="Alikhan N.-F."/>
            <person name="Baker D."/>
            <person name="Gharbi K."/>
            <person name="Hall N."/>
            <person name="Watson M."/>
            <person name="Adriaenssens E.M."/>
            <person name="Foster-Nyarko E."/>
            <person name="Jarju S."/>
            <person name="Secka A."/>
            <person name="Antonio M."/>
            <person name="Oren A."/>
            <person name="Chaudhuri R."/>
            <person name="La Ragione R.M."/>
            <person name="Hildebrand F."/>
            <person name="Pallen M.J."/>
        </authorList>
    </citation>
    <scope>NUCLEOTIDE SEQUENCE [LARGE SCALE GENOMIC DNA]</scope>
    <source>
        <strain evidence="3 4">Sa1YVA5</strain>
    </source>
</reference>
<evidence type="ECO:0000259" key="2">
    <source>
        <dbReference type="SMART" id="SM00943"/>
    </source>
</evidence>
<evidence type="ECO:0000313" key="4">
    <source>
        <dbReference type="Proteomes" id="UP000650224"/>
    </source>
</evidence>
<comment type="caution">
    <text evidence="3">The sequence shown here is derived from an EMBL/GenBank/DDBJ whole genome shotgun (WGS) entry which is preliminary data.</text>
</comment>
<sequence>MNTYNSTTSADTSPQVGKAYEAAEAYREKGYARPIPMRKEDAKRPFLKGVHGRKTTFTEANATAHQWWEDNPQDDVNLALVMAADSADYEIISIDVDHHDNKRGRDHLEELEGDYGSLSLDQHPARSTRRGVSDKGGQYFFRVPKEQWWPAQACTDVDIRSLGISYATVWPSVKDGERYQWLDPDGEAVEPPAVWDLPTLPKQWVECLSRGTVPKGLNGVAEPVQGLEDAYERLHGLVANFDAPISETLVEKVEKIDLTSAHPEMNGGVHSLIQWCAFEEGPSGLRAALERLESRYLKATRDRRRQDVARGEFARSVEGEVDLVLAEVAQGKSLSITKMNAIAHQIKDFDLTSALGASRLASAREELMEGVTEIIMTTTGDDLPAEILLLLNDDLRAVELDLHDKREPDLYDTAKGVFISKSTLRPYYRRYVAPALKEFLAMLDTEDDEQKWLAKRVGMAVTYCGNQGSMNGAFPTLAGLLMERHPVLRESDFDAADNLRGLSDGMVIDINKWIDGDLKSSVRPRRPEELLKKSMNISGAEILKGCARLDNGEVPPIQKLEQAVFHSSVIPTVNELMAYSLHGNNPHRVIWGAMGDTGTGKSTWLDFYQRVLGDYGATSSLEDLSSRQSGNNSSKAAAMRASVAFLSELSQETRGQRDALKEISGNTEIAVTDKFTRTEYHKGTVICFSTNEPARIDFDEALEDRFVVVPTAGTRPKVEAVLSKFSEREGDNGNWQADSFNAVGLLNLMARNFARPWKEGFKRKDLPDIVVSTAERFVMESNPVNAFLDQALLFRTGILKHRGDKREALE</sequence>
<evidence type="ECO:0000256" key="1">
    <source>
        <dbReference type="ARBA" id="ARBA00022801"/>
    </source>
</evidence>
<dbReference type="InterPro" id="IPR027417">
    <property type="entry name" value="P-loop_NTPase"/>
</dbReference>
<dbReference type="PANTHER" id="PTHR35372">
    <property type="entry name" value="ATP BINDING PROTEIN-RELATED"/>
    <property type="match status" value="1"/>
</dbReference>
<dbReference type="SUPFAM" id="SSF52540">
    <property type="entry name" value="P-loop containing nucleoside triphosphate hydrolases"/>
    <property type="match status" value="1"/>
</dbReference>
<dbReference type="Pfam" id="PF09250">
    <property type="entry name" value="Prim-Pol"/>
    <property type="match status" value="1"/>
</dbReference>
<name>A0A8I0HQ87_9CORY</name>
<dbReference type="InterPro" id="IPR045455">
    <property type="entry name" value="NrS-1_pol-like_helicase"/>
</dbReference>
<organism evidence="3 4">
    <name type="scientific">Corynebacterium gallinarum</name>
    <dbReference type="NCBI Taxonomy" id="2762214"/>
    <lineage>
        <taxon>Bacteria</taxon>
        <taxon>Bacillati</taxon>
        <taxon>Actinomycetota</taxon>
        <taxon>Actinomycetes</taxon>
        <taxon>Mycobacteriales</taxon>
        <taxon>Corynebacteriaceae</taxon>
        <taxon>Corynebacterium</taxon>
    </lineage>
</organism>
<keyword evidence="4" id="KW-1185">Reference proteome</keyword>
<feature type="domain" description="DNA primase/polymerase bifunctional N-terminal" evidence="2">
    <location>
        <begin position="23"/>
        <end position="197"/>
    </location>
</feature>
<accession>A0A8I0HQ87</accession>
<gene>
    <name evidence="3" type="ORF">H9627_08070</name>
</gene>
<dbReference type="InterPro" id="IPR015330">
    <property type="entry name" value="DNA_primase/pol_bifunc_N"/>
</dbReference>
<evidence type="ECO:0000313" key="3">
    <source>
        <dbReference type="EMBL" id="MBD8030278.1"/>
    </source>
</evidence>
<dbReference type="EMBL" id="JACSPR010000005">
    <property type="protein sequence ID" value="MBD8030278.1"/>
    <property type="molecule type" value="Genomic_DNA"/>
</dbReference>